<dbReference type="STRING" id="1622118.Lupro_11920"/>
<dbReference type="KEGG" id="lut:Lupro_11920"/>
<dbReference type="InterPro" id="IPR014942">
    <property type="entry name" value="AbiEii"/>
</dbReference>
<sequence>MKLHNNSTLFKEAVKFTAAEKNIKDIYVEKDYWVTFVLYNLYKSQLGKEIVFKGGTALSKCYHIIERFSEDIDLIILKDKSQSDHYLKQKLKEITTAVTKLLPEIEEKEITHRVGMVRKTAHTYPKAFKGEFGQIRDTIIVEATRLGHHEPFETKTVASYIYEMMLSTNQEKLAEQYGLLPFNVLALDIKRTLCEKIMSLVRFSYTENAIEDLNNKIRHIYDMHQLLKNKEIEKFFNTVKFDKMLLRVASDDVVSFKNNNQYLQTHPKEALLFSQPEKTWKQLKTTYQGSFKTLVFGTYPNESEILKTILLITSRLEKINWQLKLKV</sequence>
<dbReference type="RefSeq" id="WP_068210664.1">
    <property type="nucleotide sequence ID" value="NZ_CP013355.1"/>
</dbReference>
<protein>
    <recommendedName>
        <fullName evidence="3">Nucleotidyltransferase</fullName>
    </recommendedName>
</protein>
<evidence type="ECO:0008006" key="3">
    <source>
        <dbReference type="Google" id="ProtNLM"/>
    </source>
</evidence>
<proteinExistence type="predicted"/>
<dbReference type="EMBL" id="CP013355">
    <property type="protein sequence ID" value="AMC11930.1"/>
    <property type="molecule type" value="Genomic_DNA"/>
</dbReference>
<reference evidence="2" key="1">
    <citation type="submission" date="2015-12" db="EMBL/GenBank/DDBJ databases">
        <title>Complete genome sequence of Lutibacter profundus strain LP1.</title>
        <authorList>
            <person name="Wissuwa J."/>
            <person name="Le Moine Bauer S."/>
            <person name="Stokke R."/>
            <person name="Dahle H."/>
            <person name="Steen I.H."/>
        </authorList>
    </citation>
    <scope>NUCLEOTIDE SEQUENCE [LARGE SCALE GENOMIC DNA]</scope>
    <source>
        <strain evidence="2">LP1</strain>
    </source>
</reference>
<dbReference type="OrthoDB" id="9780929at2"/>
<keyword evidence="2" id="KW-1185">Reference proteome</keyword>
<name>A0A0X8G8D9_9FLAO</name>
<dbReference type="PATRIC" id="fig|1622118.3.peg.2454"/>
<reference evidence="1 2" key="2">
    <citation type="journal article" date="2016" name="Int. J. Syst. Evol. Microbiol.">
        <title>Lutibacter profundi sp. nov., isolated from a deep-sea hydrothermal system on the Arctic Mid-Ocean Ridge and emended description of the genus Lutibacter.</title>
        <authorList>
            <person name="Le Moine Bauer S."/>
            <person name="Roalkvam I."/>
            <person name="Steen I.H."/>
            <person name="Dahle H."/>
        </authorList>
    </citation>
    <scope>NUCLEOTIDE SEQUENCE [LARGE SCALE GENOMIC DNA]</scope>
    <source>
        <strain evidence="1 2">LP1</strain>
    </source>
</reference>
<organism evidence="1 2">
    <name type="scientific">Lutibacter profundi</name>
    <dbReference type="NCBI Taxonomy" id="1622118"/>
    <lineage>
        <taxon>Bacteria</taxon>
        <taxon>Pseudomonadati</taxon>
        <taxon>Bacteroidota</taxon>
        <taxon>Flavobacteriia</taxon>
        <taxon>Flavobacteriales</taxon>
        <taxon>Flavobacteriaceae</taxon>
        <taxon>Lutibacter</taxon>
    </lineage>
</organism>
<accession>A0A0X8G8D9</accession>
<dbReference type="Gene3D" id="3.10.450.620">
    <property type="entry name" value="JHP933, nucleotidyltransferase-like core domain"/>
    <property type="match status" value="1"/>
</dbReference>
<evidence type="ECO:0000313" key="2">
    <source>
        <dbReference type="Proteomes" id="UP000059672"/>
    </source>
</evidence>
<evidence type="ECO:0000313" key="1">
    <source>
        <dbReference type="EMBL" id="AMC11930.1"/>
    </source>
</evidence>
<gene>
    <name evidence="1" type="ORF">Lupro_11920</name>
</gene>
<dbReference type="Pfam" id="PF08843">
    <property type="entry name" value="AbiEii"/>
    <property type="match status" value="1"/>
</dbReference>
<dbReference type="Proteomes" id="UP000059672">
    <property type="component" value="Chromosome"/>
</dbReference>
<dbReference type="AlphaFoldDB" id="A0A0X8G8D9"/>